<proteinExistence type="predicted"/>
<protein>
    <submittedName>
        <fullName evidence="2">SH3 domain-containing protein</fullName>
    </submittedName>
</protein>
<dbReference type="PROSITE" id="PS51781">
    <property type="entry name" value="SH3B"/>
    <property type="match status" value="1"/>
</dbReference>
<comment type="caution">
    <text evidence="2">The sequence shown here is derived from an EMBL/GenBank/DDBJ whole genome shotgun (WGS) entry which is preliminary data.</text>
</comment>
<name>A0AA92V6N8_9BACT</name>
<dbReference type="Proteomes" id="UP000284562">
    <property type="component" value="Unassembled WGS sequence"/>
</dbReference>
<dbReference type="Gene3D" id="2.30.30.40">
    <property type="entry name" value="SH3 Domains"/>
    <property type="match status" value="1"/>
</dbReference>
<dbReference type="Pfam" id="PF08239">
    <property type="entry name" value="SH3_3"/>
    <property type="match status" value="1"/>
</dbReference>
<accession>A0AA92V6N8</accession>
<evidence type="ECO:0000313" key="2">
    <source>
        <dbReference type="EMBL" id="RHK48118.1"/>
    </source>
</evidence>
<dbReference type="EMBL" id="QRNN01000033">
    <property type="protein sequence ID" value="RHK48118.1"/>
    <property type="molecule type" value="Genomic_DNA"/>
</dbReference>
<sequence>MRYEANTHSYVLTVIPKGTAVTIDEDCNCSWVFVEYNGYVGYVSTKYLSKILSLTNISQISLDVKSHPIIPLIVGYVQIEFDIIRISMVIVFSHRQYTILNLLGLQLFVEMVHIALAKIEGVPVRIMVG</sequence>
<organism evidence="2 3">
    <name type="scientific">Segatella copri</name>
    <dbReference type="NCBI Taxonomy" id="165179"/>
    <lineage>
        <taxon>Bacteria</taxon>
        <taxon>Pseudomonadati</taxon>
        <taxon>Bacteroidota</taxon>
        <taxon>Bacteroidia</taxon>
        <taxon>Bacteroidales</taxon>
        <taxon>Prevotellaceae</taxon>
        <taxon>Segatella</taxon>
    </lineage>
</organism>
<feature type="domain" description="SH3b" evidence="1">
    <location>
        <begin position="1"/>
        <end position="52"/>
    </location>
</feature>
<gene>
    <name evidence="2" type="ORF">DW064_09065</name>
</gene>
<dbReference type="InterPro" id="IPR003646">
    <property type="entry name" value="SH3-like_bac-type"/>
</dbReference>
<evidence type="ECO:0000259" key="1">
    <source>
        <dbReference type="PROSITE" id="PS51781"/>
    </source>
</evidence>
<evidence type="ECO:0000313" key="3">
    <source>
        <dbReference type="Proteomes" id="UP000284562"/>
    </source>
</evidence>
<dbReference type="AlphaFoldDB" id="A0AA92V6N8"/>
<reference evidence="2 3" key="1">
    <citation type="submission" date="2018-08" db="EMBL/GenBank/DDBJ databases">
        <title>A genome reference for cultivated species of the human gut microbiota.</title>
        <authorList>
            <person name="Zou Y."/>
            <person name="Xue W."/>
            <person name="Luo G."/>
        </authorList>
    </citation>
    <scope>NUCLEOTIDE SEQUENCE [LARGE SCALE GENOMIC DNA]</scope>
    <source>
        <strain evidence="2 3">AF43-2</strain>
    </source>
</reference>